<dbReference type="SUPFAM" id="SSF46785">
    <property type="entry name" value="Winged helix' DNA-binding domain"/>
    <property type="match status" value="1"/>
</dbReference>
<dbReference type="GO" id="GO:0003677">
    <property type="term" value="F:DNA binding"/>
    <property type="evidence" value="ECO:0007669"/>
    <property type="project" value="UniProtKB-KW"/>
</dbReference>
<evidence type="ECO:0000313" key="6">
    <source>
        <dbReference type="EMBL" id="GGE78820.1"/>
    </source>
</evidence>
<evidence type="ECO:0000256" key="3">
    <source>
        <dbReference type="ARBA" id="ARBA00023125"/>
    </source>
</evidence>
<dbReference type="PANTHER" id="PTHR30346:SF28">
    <property type="entry name" value="HTH-TYPE TRANSCRIPTIONAL REGULATOR CYNR"/>
    <property type="match status" value="1"/>
</dbReference>
<dbReference type="Proteomes" id="UP000633136">
    <property type="component" value="Unassembled WGS sequence"/>
</dbReference>
<dbReference type="PROSITE" id="PS50931">
    <property type="entry name" value="HTH_LYSR"/>
    <property type="match status" value="1"/>
</dbReference>
<evidence type="ECO:0000313" key="7">
    <source>
        <dbReference type="Proteomes" id="UP000633136"/>
    </source>
</evidence>
<dbReference type="PANTHER" id="PTHR30346">
    <property type="entry name" value="TRANSCRIPTIONAL DUAL REGULATOR HCAR-RELATED"/>
    <property type="match status" value="1"/>
</dbReference>
<dbReference type="PRINTS" id="PR00039">
    <property type="entry name" value="HTHLYSR"/>
</dbReference>
<proteinExistence type="inferred from homology"/>
<dbReference type="AlphaFoldDB" id="A0A917AVJ8"/>
<dbReference type="InterPro" id="IPR000847">
    <property type="entry name" value="LysR_HTH_N"/>
</dbReference>
<evidence type="ECO:0000256" key="4">
    <source>
        <dbReference type="ARBA" id="ARBA00023163"/>
    </source>
</evidence>
<reference evidence="6" key="1">
    <citation type="journal article" date="2014" name="Int. J. Syst. Evol. Microbiol.">
        <title>Complete genome sequence of Corynebacterium casei LMG S-19264T (=DSM 44701T), isolated from a smear-ripened cheese.</title>
        <authorList>
            <consortium name="US DOE Joint Genome Institute (JGI-PGF)"/>
            <person name="Walter F."/>
            <person name="Albersmeier A."/>
            <person name="Kalinowski J."/>
            <person name="Ruckert C."/>
        </authorList>
    </citation>
    <scope>NUCLEOTIDE SEQUENCE</scope>
    <source>
        <strain evidence="6">CGMCC 1.15388</strain>
    </source>
</reference>
<dbReference type="Gene3D" id="3.40.190.290">
    <property type="match status" value="1"/>
</dbReference>
<gene>
    <name evidence="6" type="ORF">GCM10011401_27660</name>
</gene>
<keyword evidence="3" id="KW-0238">DNA-binding</keyword>
<dbReference type="GO" id="GO:0003700">
    <property type="term" value="F:DNA-binding transcription factor activity"/>
    <property type="evidence" value="ECO:0007669"/>
    <property type="project" value="InterPro"/>
</dbReference>
<keyword evidence="2" id="KW-0805">Transcription regulation</keyword>
<evidence type="ECO:0000256" key="2">
    <source>
        <dbReference type="ARBA" id="ARBA00023015"/>
    </source>
</evidence>
<dbReference type="InterPro" id="IPR036388">
    <property type="entry name" value="WH-like_DNA-bd_sf"/>
</dbReference>
<dbReference type="Gene3D" id="1.10.10.10">
    <property type="entry name" value="Winged helix-like DNA-binding domain superfamily/Winged helix DNA-binding domain"/>
    <property type="match status" value="1"/>
</dbReference>
<comment type="caution">
    <text evidence="6">The sequence shown here is derived from an EMBL/GenBank/DDBJ whole genome shotgun (WGS) entry which is preliminary data.</text>
</comment>
<dbReference type="EMBL" id="BMIS01000022">
    <property type="protein sequence ID" value="GGE78820.1"/>
    <property type="molecule type" value="Genomic_DNA"/>
</dbReference>
<accession>A0A917AVJ8</accession>
<name>A0A917AVJ8_9MICC</name>
<evidence type="ECO:0000259" key="5">
    <source>
        <dbReference type="PROSITE" id="PS50931"/>
    </source>
</evidence>
<dbReference type="InterPro" id="IPR036390">
    <property type="entry name" value="WH_DNA-bd_sf"/>
</dbReference>
<feature type="domain" description="HTH lysR-type" evidence="5">
    <location>
        <begin position="1"/>
        <end position="58"/>
    </location>
</feature>
<dbReference type="Pfam" id="PF03466">
    <property type="entry name" value="LysR_substrate"/>
    <property type="match status" value="1"/>
</dbReference>
<comment type="similarity">
    <text evidence="1">Belongs to the LysR transcriptional regulatory family.</text>
</comment>
<protein>
    <submittedName>
        <fullName evidence="6">LysR family transcriptional regulator</fullName>
    </submittedName>
</protein>
<keyword evidence="7" id="KW-1185">Reference proteome</keyword>
<dbReference type="InterPro" id="IPR005119">
    <property type="entry name" value="LysR_subst-bd"/>
</dbReference>
<dbReference type="SUPFAM" id="SSF53850">
    <property type="entry name" value="Periplasmic binding protein-like II"/>
    <property type="match status" value="1"/>
</dbReference>
<reference evidence="6" key="2">
    <citation type="submission" date="2020-09" db="EMBL/GenBank/DDBJ databases">
        <authorList>
            <person name="Sun Q."/>
            <person name="Zhou Y."/>
        </authorList>
    </citation>
    <scope>NUCLEOTIDE SEQUENCE</scope>
    <source>
        <strain evidence="6">CGMCC 1.15388</strain>
    </source>
</reference>
<dbReference type="Pfam" id="PF00126">
    <property type="entry name" value="HTH_1"/>
    <property type="match status" value="1"/>
</dbReference>
<organism evidence="6 7">
    <name type="scientific">Nesterenkonia cremea</name>
    <dbReference type="NCBI Taxonomy" id="1882340"/>
    <lineage>
        <taxon>Bacteria</taxon>
        <taxon>Bacillati</taxon>
        <taxon>Actinomycetota</taxon>
        <taxon>Actinomycetes</taxon>
        <taxon>Micrococcales</taxon>
        <taxon>Micrococcaceae</taxon>
        <taxon>Nesterenkonia</taxon>
    </lineage>
</organism>
<dbReference type="FunFam" id="1.10.10.10:FF:000001">
    <property type="entry name" value="LysR family transcriptional regulator"/>
    <property type="match status" value="1"/>
</dbReference>
<keyword evidence="4" id="KW-0804">Transcription</keyword>
<sequence>MDARLLSYFLAIVDHGGFGRAAEAVHVSQPSLSQAIKQLERDLGISLFHRVGRGVELSEPGRHLVDPARQVLRDLDMARSAVHSTRDLEQGQVDIAAMPSAGIEPLTTLTSRFNRHHPAMSISVSGAFTPEEVTESVRSGRAEIGLLGSAQTPQIPDLRCLHLGRQPLIMISPPGSEGPGTIRPQDWPGLNIVASPRGSLMRRLVDEAVNTDTGARVVAEVAHRTSLLPFVLAGLGHAVMPSSWKELATSSGCRVRRIEPAVYLNVSLLHRRQGLTPGAKAYLSLAEELAGEETAFHR</sequence>
<evidence type="ECO:0000256" key="1">
    <source>
        <dbReference type="ARBA" id="ARBA00009437"/>
    </source>
</evidence>
<dbReference type="GO" id="GO:0032993">
    <property type="term" value="C:protein-DNA complex"/>
    <property type="evidence" value="ECO:0007669"/>
    <property type="project" value="TreeGrafter"/>
</dbReference>